<proteinExistence type="predicted"/>
<organism evidence="1 2">
    <name type="scientific">Hydrogenophaga crocea</name>
    <dbReference type="NCBI Taxonomy" id="2716225"/>
    <lineage>
        <taxon>Bacteria</taxon>
        <taxon>Pseudomonadati</taxon>
        <taxon>Pseudomonadota</taxon>
        <taxon>Betaproteobacteria</taxon>
        <taxon>Burkholderiales</taxon>
        <taxon>Comamonadaceae</taxon>
        <taxon>Hydrogenophaga</taxon>
    </lineage>
</organism>
<evidence type="ECO:0000313" key="1">
    <source>
        <dbReference type="EMBL" id="QIM52514.1"/>
    </source>
</evidence>
<sequence>MKLRLPCMQCFQELGRPTDEMLPVELRDDGLYEATCERGHTTVTAIQEQKYEVLFDLAAMALLDGYPREAIASMAAALERFYEFYVFVLSLEHKVDPNAFAATWKLVDNQSERQFGAYLFASLLYSPNTVPKVIEEEQPLLPGIAKGQTRTWRSFRNAVVHKGYMPSTAECLVYGDLVYRHITELTLELKRSCAESLQRANFAHLSKAHGGGKSVSTMSIPTLLSFVREERPASLAEALKELEKYRTWLHHK</sequence>
<protein>
    <submittedName>
        <fullName evidence="1">Uncharacterized protein</fullName>
    </submittedName>
</protein>
<gene>
    <name evidence="1" type="ORF">G9Q37_10345</name>
</gene>
<dbReference type="RefSeq" id="WP_166227116.1">
    <property type="nucleotide sequence ID" value="NZ_CP049989.1"/>
</dbReference>
<reference evidence="1 2" key="1">
    <citation type="submission" date="2020-03" db="EMBL/GenBank/DDBJ databases">
        <title>Hydrogenophaga sp. nov. isolated from cyanobacterial mat.</title>
        <authorList>
            <person name="Thorat V."/>
            <person name="Kirdat K."/>
            <person name="Tiwarekar B."/>
            <person name="Costa E.D."/>
            <person name="Yadav A."/>
        </authorList>
    </citation>
    <scope>NUCLEOTIDE SEQUENCE [LARGE SCALE GENOMIC DNA]</scope>
    <source>
        <strain evidence="1 2">BA0156</strain>
    </source>
</reference>
<dbReference type="EMBL" id="CP049989">
    <property type="protein sequence ID" value="QIM52514.1"/>
    <property type="molecule type" value="Genomic_DNA"/>
</dbReference>
<dbReference type="AlphaFoldDB" id="A0A6G8IH49"/>
<dbReference type="Proteomes" id="UP000503162">
    <property type="component" value="Chromosome"/>
</dbReference>
<name>A0A6G8IH49_9BURK</name>
<keyword evidence="2" id="KW-1185">Reference proteome</keyword>
<accession>A0A6G8IH49</accession>
<dbReference type="KEGG" id="hcz:G9Q37_10345"/>
<evidence type="ECO:0000313" key="2">
    <source>
        <dbReference type="Proteomes" id="UP000503162"/>
    </source>
</evidence>